<organism evidence="2 3">
    <name type="scientific">Pseudoloma neurophilia</name>
    <dbReference type="NCBI Taxonomy" id="146866"/>
    <lineage>
        <taxon>Eukaryota</taxon>
        <taxon>Fungi</taxon>
        <taxon>Fungi incertae sedis</taxon>
        <taxon>Microsporidia</taxon>
        <taxon>Pseudoloma</taxon>
    </lineage>
</organism>
<comment type="caution">
    <text evidence="2">The sequence shown here is derived from an EMBL/GenBank/DDBJ whole genome shotgun (WGS) entry which is preliminary data.</text>
</comment>
<feature type="repeat" description="WD" evidence="1">
    <location>
        <begin position="129"/>
        <end position="163"/>
    </location>
</feature>
<name>A0A0R0LUT5_9MICR</name>
<dbReference type="Pfam" id="PF00400">
    <property type="entry name" value="WD40"/>
    <property type="match status" value="1"/>
</dbReference>
<keyword evidence="1" id="KW-0853">WD repeat</keyword>
<dbReference type="InterPro" id="IPR015943">
    <property type="entry name" value="WD40/YVTN_repeat-like_dom_sf"/>
</dbReference>
<accession>A0A0R0LUT5</accession>
<reference evidence="2 3" key="1">
    <citation type="submission" date="2015-07" db="EMBL/GenBank/DDBJ databases">
        <title>The genome of Pseudoloma neurophilia, a relevant intracellular parasite of the zebrafish.</title>
        <authorList>
            <person name="Ndikumana S."/>
            <person name="Pelin A."/>
            <person name="Sanders J."/>
            <person name="Corradi N."/>
        </authorList>
    </citation>
    <scope>NUCLEOTIDE SEQUENCE [LARGE SCALE GENOMIC DNA]</scope>
    <source>
        <strain evidence="2 3">MK1</strain>
    </source>
</reference>
<gene>
    <name evidence="2" type="ORF">M153_30433000504</name>
</gene>
<dbReference type="EMBL" id="LGUB01001595">
    <property type="protein sequence ID" value="KRH91717.1"/>
    <property type="molecule type" value="Genomic_DNA"/>
</dbReference>
<dbReference type="Proteomes" id="UP000051530">
    <property type="component" value="Unassembled WGS sequence"/>
</dbReference>
<dbReference type="InterPro" id="IPR001680">
    <property type="entry name" value="WD40_rpt"/>
</dbReference>
<dbReference type="Gene3D" id="2.130.10.10">
    <property type="entry name" value="YVTN repeat-like/Quinoprotein amine dehydrogenase"/>
    <property type="match status" value="1"/>
</dbReference>
<dbReference type="AlphaFoldDB" id="A0A0R0LUT5"/>
<dbReference type="SUPFAM" id="SSF50978">
    <property type="entry name" value="WD40 repeat-like"/>
    <property type="match status" value="1"/>
</dbReference>
<proteinExistence type="predicted"/>
<evidence type="ECO:0000313" key="2">
    <source>
        <dbReference type="EMBL" id="KRH91717.1"/>
    </source>
</evidence>
<dbReference type="OrthoDB" id="16717at2759"/>
<dbReference type="PROSITE" id="PS50294">
    <property type="entry name" value="WD_REPEATS_REGION"/>
    <property type="match status" value="1"/>
</dbReference>
<dbReference type="SMART" id="SM00320">
    <property type="entry name" value="WD40"/>
    <property type="match status" value="2"/>
</dbReference>
<feature type="non-terminal residue" evidence="2">
    <location>
        <position position="1"/>
    </location>
</feature>
<evidence type="ECO:0000313" key="3">
    <source>
        <dbReference type="Proteomes" id="UP000051530"/>
    </source>
</evidence>
<evidence type="ECO:0000256" key="1">
    <source>
        <dbReference type="PROSITE-ProRule" id="PRU00221"/>
    </source>
</evidence>
<keyword evidence="3" id="KW-1185">Reference proteome</keyword>
<dbReference type="InterPro" id="IPR036322">
    <property type="entry name" value="WD40_repeat_dom_sf"/>
</dbReference>
<dbReference type="VEuPathDB" id="MicrosporidiaDB:M153_30433000504"/>
<protein>
    <submittedName>
        <fullName evidence="2">Uncharacterized protein</fullName>
    </submittedName>
</protein>
<dbReference type="PROSITE" id="PS50082">
    <property type="entry name" value="WD_REPEATS_2"/>
    <property type="match status" value="1"/>
</dbReference>
<sequence length="163" mass="18676">HNTFHNTSKKKKKDKPTSLFTDRRKENAILSKINANSDTFFTVGHSDGTLLIYSLGNSHPIELLGKDGQKSSILNAQRENRHFYQDNTITQQSDIYFNQNISLQNIIKKERDFYALSKITDDSLNDSLTAPHNQTIWDISYHPMGHLMASGSMDMSVKVWGWE</sequence>